<evidence type="ECO:0000256" key="3">
    <source>
        <dbReference type="ARBA" id="ARBA00022692"/>
    </source>
</evidence>
<gene>
    <name evidence="7" type="ORF">HQN79_03180</name>
</gene>
<evidence type="ECO:0000313" key="8">
    <source>
        <dbReference type="Proteomes" id="UP000504724"/>
    </source>
</evidence>
<reference evidence="7 8" key="1">
    <citation type="submission" date="2020-05" db="EMBL/GenBank/DDBJ databases">
        <title>Thiomicrorhabdus sediminis sp.nov. and Thiomicrorhabdus xiamenensis sp.nov., novel sulfur-oxidizing bacteria isolated from coastal sediment.</title>
        <authorList>
            <person name="Liu X."/>
        </authorList>
    </citation>
    <scope>NUCLEOTIDE SEQUENCE [LARGE SCALE GENOMIC DNA]</scope>
    <source>
        <strain evidence="7 8">G2</strain>
    </source>
</reference>
<keyword evidence="2" id="KW-1003">Cell membrane</keyword>
<proteinExistence type="predicted"/>
<evidence type="ECO:0000256" key="2">
    <source>
        <dbReference type="ARBA" id="ARBA00022475"/>
    </source>
</evidence>
<dbReference type="RefSeq" id="WP_173284256.1">
    <property type="nucleotide sequence ID" value="NZ_CP054020.1"/>
</dbReference>
<dbReference type="GO" id="GO:0005886">
    <property type="term" value="C:plasma membrane"/>
    <property type="evidence" value="ECO:0007669"/>
    <property type="project" value="UniProtKB-SubCell"/>
</dbReference>
<dbReference type="Pfam" id="PF03706">
    <property type="entry name" value="LPG_synthase_TM"/>
    <property type="match status" value="1"/>
</dbReference>
<dbReference type="EMBL" id="CP054020">
    <property type="protein sequence ID" value="QKI88645.1"/>
    <property type="molecule type" value="Genomic_DNA"/>
</dbReference>
<dbReference type="Proteomes" id="UP000504724">
    <property type="component" value="Chromosome"/>
</dbReference>
<protein>
    <submittedName>
        <fullName evidence="7">Flippase-like domain-containing protein</fullName>
    </submittedName>
</protein>
<feature type="transmembrane region" description="Helical" evidence="6">
    <location>
        <begin position="32"/>
        <end position="57"/>
    </location>
</feature>
<keyword evidence="4 6" id="KW-1133">Transmembrane helix</keyword>
<keyword evidence="5 6" id="KW-0472">Membrane</keyword>
<dbReference type="KEGG" id="txa:HQN79_03180"/>
<name>A0A7D4T091_9GAMM</name>
<evidence type="ECO:0000313" key="7">
    <source>
        <dbReference type="EMBL" id="QKI88645.1"/>
    </source>
</evidence>
<organism evidence="7 8">
    <name type="scientific">Thiomicrorhabdus xiamenensis</name>
    <dbReference type="NCBI Taxonomy" id="2739063"/>
    <lineage>
        <taxon>Bacteria</taxon>
        <taxon>Pseudomonadati</taxon>
        <taxon>Pseudomonadota</taxon>
        <taxon>Gammaproteobacteria</taxon>
        <taxon>Thiotrichales</taxon>
        <taxon>Piscirickettsiaceae</taxon>
        <taxon>Thiomicrorhabdus</taxon>
    </lineage>
</organism>
<evidence type="ECO:0000256" key="6">
    <source>
        <dbReference type="SAM" id="Phobius"/>
    </source>
</evidence>
<dbReference type="AlphaFoldDB" id="A0A7D4T091"/>
<feature type="transmembrane region" description="Helical" evidence="6">
    <location>
        <begin position="227"/>
        <end position="249"/>
    </location>
</feature>
<feature type="transmembrane region" description="Helical" evidence="6">
    <location>
        <begin position="120"/>
        <end position="141"/>
    </location>
</feature>
<evidence type="ECO:0000256" key="5">
    <source>
        <dbReference type="ARBA" id="ARBA00023136"/>
    </source>
</evidence>
<feature type="transmembrane region" description="Helical" evidence="6">
    <location>
        <begin position="202"/>
        <end position="220"/>
    </location>
</feature>
<sequence length="304" mass="33950">MTTKKTLLLSLSLLVSVGLIWAIDYFLGWSKLIAPWTTLSIVDALLALSLLISSYAIRATRIYQHFYMHGIRDFLISARLMVLHNFWNNLLPMRSGEASFPLLMKTNFGMPVSTSVPALLWMRLMDLQVLLLIALLTLGSIWLSTGWILAFALAGLSAPFMIFWVYNRWLRKRQDLPPLLIKIFAGLPNTISHIAWGLFWTVFNWAIKIAVLAWVLSWFIQLPVQQLLMGVIGGEFSSVLPIHGIAGMGSYEAGVIIGFGDGFTQLDDLLVAAVNLHLILFSSSLLAAALVYLIFPSKKNKNAN</sequence>
<comment type="subcellular location">
    <subcellularLocation>
        <location evidence="1">Cell membrane</location>
        <topology evidence="1">Multi-pass membrane protein</topology>
    </subcellularLocation>
</comment>
<feature type="transmembrane region" description="Helical" evidence="6">
    <location>
        <begin position="269"/>
        <end position="295"/>
    </location>
</feature>
<evidence type="ECO:0000256" key="4">
    <source>
        <dbReference type="ARBA" id="ARBA00022989"/>
    </source>
</evidence>
<keyword evidence="8" id="KW-1185">Reference proteome</keyword>
<accession>A0A7D4T091</accession>
<keyword evidence="3 6" id="KW-0812">Transmembrane</keyword>
<dbReference type="InterPro" id="IPR022791">
    <property type="entry name" value="L-PG_synthase/AglD"/>
</dbReference>
<evidence type="ECO:0000256" key="1">
    <source>
        <dbReference type="ARBA" id="ARBA00004651"/>
    </source>
</evidence>